<evidence type="ECO:0000313" key="3">
    <source>
        <dbReference type="Proteomes" id="UP000487757"/>
    </source>
</evidence>
<keyword evidence="3" id="KW-1185">Reference proteome</keyword>
<dbReference type="AlphaFoldDB" id="A0A7K0G5J1"/>
<gene>
    <name evidence="2" type="ORF">GJU39_22790</name>
</gene>
<dbReference type="OrthoDB" id="754420at2"/>
<dbReference type="Proteomes" id="UP000487757">
    <property type="component" value="Unassembled WGS sequence"/>
</dbReference>
<evidence type="ECO:0000313" key="2">
    <source>
        <dbReference type="EMBL" id="MRX78902.1"/>
    </source>
</evidence>
<reference evidence="2 3" key="1">
    <citation type="submission" date="2019-11" db="EMBL/GenBank/DDBJ databases">
        <title>Pedobacter petrophilus genome.</title>
        <authorList>
            <person name="Feldbauer M.J."/>
            <person name="Newman J.D."/>
        </authorList>
    </citation>
    <scope>NUCLEOTIDE SEQUENCE [LARGE SCALE GENOMIC DNA]</scope>
    <source>
        <strain evidence="2 3">LMG 29686</strain>
    </source>
</reference>
<organism evidence="2 3">
    <name type="scientific">Pedobacter petrophilus</name>
    <dbReference type="NCBI Taxonomy" id="1908241"/>
    <lineage>
        <taxon>Bacteria</taxon>
        <taxon>Pseudomonadati</taxon>
        <taxon>Bacteroidota</taxon>
        <taxon>Sphingobacteriia</taxon>
        <taxon>Sphingobacteriales</taxon>
        <taxon>Sphingobacteriaceae</taxon>
        <taxon>Pedobacter</taxon>
    </lineage>
</organism>
<name>A0A7K0G5J1_9SPHI</name>
<dbReference type="RefSeq" id="WP_154283296.1">
    <property type="nucleotide sequence ID" value="NZ_JBHUJQ010000001.1"/>
</dbReference>
<feature type="chain" id="PRO_5029725100" description="DUF4369 domain-containing protein" evidence="1">
    <location>
        <begin position="20"/>
        <end position="191"/>
    </location>
</feature>
<evidence type="ECO:0008006" key="4">
    <source>
        <dbReference type="Google" id="ProtNLM"/>
    </source>
</evidence>
<dbReference type="EMBL" id="WKKH01000088">
    <property type="protein sequence ID" value="MRX78902.1"/>
    <property type="molecule type" value="Genomic_DNA"/>
</dbReference>
<protein>
    <recommendedName>
        <fullName evidence="4">DUF4369 domain-containing protein</fullName>
    </recommendedName>
</protein>
<accession>A0A7K0G5J1</accession>
<sequence length="191" mass="21111">MKLILFAFLLLGFIASAQAQQVKPYISIVKTETGVKKGLLYKVDSAALIMIIDGNFLTIHSDQIQSVKIRTPKKPAGIIQFLKYDPWSKDNYEKQPNGAVVRKWGEKDPTLEEEIAGHVAATILNVTGNILATPIQSINPSIASYKIKGDAARYAAYQTELSYFSIDYQKNPELAAALLLKAKQHTASFKP</sequence>
<feature type="signal peptide" evidence="1">
    <location>
        <begin position="1"/>
        <end position="19"/>
    </location>
</feature>
<keyword evidence="1" id="KW-0732">Signal</keyword>
<evidence type="ECO:0000256" key="1">
    <source>
        <dbReference type="SAM" id="SignalP"/>
    </source>
</evidence>
<proteinExistence type="predicted"/>
<comment type="caution">
    <text evidence="2">The sequence shown here is derived from an EMBL/GenBank/DDBJ whole genome shotgun (WGS) entry which is preliminary data.</text>
</comment>